<dbReference type="EMBL" id="KV784383">
    <property type="protein sequence ID" value="OEU07876.1"/>
    <property type="molecule type" value="Genomic_DNA"/>
</dbReference>
<name>A0A1E7EQ11_9STRA</name>
<proteinExistence type="predicted"/>
<organism evidence="2 3">
    <name type="scientific">Fragilariopsis cylindrus CCMP1102</name>
    <dbReference type="NCBI Taxonomy" id="635003"/>
    <lineage>
        <taxon>Eukaryota</taxon>
        <taxon>Sar</taxon>
        <taxon>Stramenopiles</taxon>
        <taxon>Ochrophyta</taxon>
        <taxon>Bacillariophyta</taxon>
        <taxon>Bacillariophyceae</taxon>
        <taxon>Bacillariophycidae</taxon>
        <taxon>Bacillariales</taxon>
        <taxon>Bacillariaceae</taxon>
        <taxon>Fragilariopsis</taxon>
    </lineage>
</organism>
<dbReference type="KEGG" id="fcy:FRACYDRAFT_212981"/>
<keyword evidence="3" id="KW-1185">Reference proteome</keyword>
<evidence type="ECO:0000313" key="3">
    <source>
        <dbReference type="Proteomes" id="UP000095751"/>
    </source>
</evidence>
<feature type="coiled-coil region" evidence="1">
    <location>
        <begin position="179"/>
        <end position="213"/>
    </location>
</feature>
<dbReference type="AlphaFoldDB" id="A0A1E7EQ11"/>
<accession>A0A1E7EQ11</accession>
<protein>
    <submittedName>
        <fullName evidence="2">Uncharacterized protein</fullName>
    </submittedName>
</protein>
<keyword evidence="1" id="KW-0175">Coiled coil</keyword>
<dbReference type="InParanoid" id="A0A1E7EQ11"/>
<dbReference type="OrthoDB" id="41458at2759"/>
<dbReference type="Proteomes" id="UP000095751">
    <property type="component" value="Unassembled WGS sequence"/>
</dbReference>
<evidence type="ECO:0000256" key="1">
    <source>
        <dbReference type="SAM" id="Coils"/>
    </source>
</evidence>
<reference evidence="2 3" key="1">
    <citation type="submission" date="2016-09" db="EMBL/GenBank/DDBJ databases">
        <title>Extensive genetic diversity and differential bi-allelic expression allows diatom success in the polar Southern Ocean.</title>
        <authorList>
            <consortium name="DOE Joint Genome Institute"/>
            <person name="Mock T."/>
            <person name="Otillar R.P."/>
            <person name="Strauss J."/>
            <person name="Dupont C."/>
            <person name="Frickenhaus S."/>
            <person name="Maumus F."/>
            <person name="Mcmullan M."/>
            <person name="Sanges R."/>
            <person name="Schmutz J."/>
            <person name="Toseland A."/>
            <person name="Valas R."/>
            <person name="Veluchamy A."/>
            <person name="Ward B.J."/>
            <person name="Allen A."/>
            <person name="Barry K."/>
            <person name="Falciatore A."/>
            <person name="Ferrante M."/>
            <person name="Fortunato A.E."/>
            <person name="Gloeckner G."/>
            <person name="Gruber A."/>
            <person name="Hipkin R."/>
            <person name="Janech M."/>
            <person name="Kroth P."/>
            <person name="Leese F."/>
            <person name="Lindquist E."/>
            <person name="Lyon B.R."/>
            <person name="Martin J."/>
            <person name="Mayer C."/>
            <person name="Parker M."/>
            <person name="Quesneville H."/>
            <person name="Raymond J."/>
            <person name="Uhlig C."/>
            <person name="Valentin K.U."/>
            <person name="Worden A.Z."/>
            <person name="Armbrust E.V."/>
            <person name="Bowler C."/>
            <person name="Green B."/>
            <person name="Moulton V."/>
            <person name="Van Oosterhout C."/>
            <person name="Grigoriev I."/>
        </authorList>
    </citation>
    <scope>NUCLEOTIDE SEQUENCE [LARGE SCALE GENOMIC DNA]</scope>
    <source>
        <strain evidence="2 3">CCMP1102</strain>
    </source>
</reference>
<evidence type="ECO:0000313" key="2">
    <source>
        <dbReference type="EMBL" id="OEU07876.1"/>
    </source>
</evidence>
<gene>
    <name evidence="2" type="ORF">FRACYDRAFT_212981</name>
</gene>
<sequence length="229" mass="25597">MGWWGSVKNAAEKTKLRGDIALTQRGITARKKKFGEEYFDVLTNDTQKSFGGIGGTVGTLAVFKKSEHDDPMKIAFETCRDDIRCMQVRKEEHHKQLDVMEVKGCHTMPDETMGQNIRKTGRMFSDAGVGAKIRAQMAFIDREMKIRKENFGVEVYDFTKASDDKEKKGGLKGTISKALSGLSEQEKEMQKTIDAAKNDVEGIEGRVISMERQIAFLDSEMEPLAATSS</sequence>